<organism evidence="1">
    <name type="scientific">Anopheles darlingi</name>
    <name type="common">Mosquito</name>
    <dbReference type="NCBI Taxonomy" id="43151"/>
    <lineage>
        <taxon>Eukaryota</taxon>
        <taxon>Metazoa</taxon>
        <taxon>Ecdysozoa</taxon>
        <taxon>Arthropoda</taxon>
        <taxon>Hexapoda</taxon>
        <taxon>Insecta</taxon>
        <taxon>Pterygota</taxon>
        <taxon>Neoptera</taxon>
        <taxon>Endopterygota</taxon>
        <taxon>Diptera</taxon>
        <taxon>Nematocera</taxon>
        <taxon>Culicoidea</taxon>
        <taxon>Culicidae</taxon>
        <taxon>Anophelinae</taxon>
        <taxon>Anopheles</taxon>
    </lineage>
</organism>
<proteinExistence type="predicted"/>
<dbReference type="EMBL" id="GGFL01008210">
    <property type="protein sequence ID" value="MBW72388.1"/>
    <property type="molecule type" value="Transcribed_RNA"/>
</dbReference>
<name>A0A2M4D5L6_ANODA</name>
<protein>
    <submittedName>
        <fullName evidence="1">Putative secreted protein</fullName>
    </submittedName>
</protein>
<sequence>MIRWMGHRMTLVTVLARILGCSTFFFLLAESIHTTAREPLAGQTALKVRCWPFNRRFARFVMRATRVTILGTETWEQTRFLLRFRCHQPEEGVMLDTRLPQFLGGAMVL</sequence>
<accession>A0A2M4D5L6</accession>
<evidence type="ECO:0000313" key="1">
    <source>
        <dbReference type="EMBL" id="MBW72388.1"/>
    </source>
</evidence>
<dbReference type="AlphaFoldDB" id="A0A2M4D5L6"/>
<reference evidence="1" key="1">
    <citation type="submission" date="2018-01" db="EMBL/GenBank/DDBJ databases">
        <title>An insight into the sialome of Amazonian anophelines.</title>
        <authorList>
            <person name="Ribeiro J.M."/>
            <person name="Scarpassa V."/>
            <person name="Calvo E."/>
        </authorList>
    </citation>
    <scope>NUCLEOTIDE SEQUENCE</scope>
</reference>